<organism evidence="8 9">
    <name type="scientific">Staurois parvus</name>
    <dbReference type="NCBI Taxonomy" id="386267"/>
    <lineage>
        <taxon>Eukaryota</taxon>
        <taxon>Metazoa</taxon>
        <taxon>Chordata</taxon>
        <taxon>Craniata</taxon>
        <taxon>Vertebrata</taxon>
        <taxon>Euteleostomi</taxon>
        <taxon>Amphibia</taxon>
        <taxon>Batrachia</taxon>
        <taxon>Anura</taxon>
        <taxon>Neobatrachia</taxon>
        <taxon>Ranoidea</taxon>
        <taxon>Ranidae</taxon>
        <taxon>Staurois</taxon>
    </lineage>
</organism>
<dbReference type="PANTHER" id="PTHR23234:SF10">
    <property type="entry name" value="RIKEN CDNA 6720489N17 GENE-RELATED"/>
    <property type="match status" value="1"/>
</dbReference>
<evidence type="ECO:0000313" key="8">
    <source>
        <dbReference type="EMBL" id="CAI9550730.1"/>
    </source>
</evidence>
<feature type="domain" description="C2H2-type" evidence="7">
    <location>
        <begin position="176"/>
        <end position="203"/>
    </location>
</feature>
<evidence type="ECO:0000256" key="6">
    <source>
        <dbReference type="SAM" id="MobiDB-lite"/>
    </source>
</evidence>
<dbReference type="SUPFAM" id="SSF57667">
    <property type="entry name" value="beta-beta-alpha zinc fingers"/>
    <property type="match status" value="2"/>
</dbReference>
<comment type="caution">
    <text evidence="8">The sequence shown here is derived from an EMBL/GenBank/DDBJ whole genome shotgun (WGS) entry which is preliminary data.</text>
</comment>
<keyword evidence="2" id="KW-0677">Repeat</keyword>
<dbReference type="InterPro" id="IPR036236">
    <property type="entry name" value="Znf_C2H2_sf"/>
</dbReference>
<dbReference type="SMART" id="SM00355">
    <property type="entry name" value="ZnF_C2H2"/>
    <property type="match status" value="3"/>
</dbReference>
<name>A0ABN9BSN6_9NEOB</name>
<evidence type="ECO:0000256" key="2">
    <source>
        <dbReference type="ARBA" id="ARBA00022737"/>
    </source>
</evidence>
<keyword evidence="4" id="KW-0862">Zinc</keyword>
<proteinExistence type="predicted"/>
<dbReference type="Proteomes" id="UP001162483">
    <property type="component" value="Unassembled WGS sequence"/>
</dbReference>
<dbReference type="EMBL" id="CATNWA010005772">
    <property type="protein sequence ID" value="CAI9550730.1"/>
    <property type="molecule type" value="Genomic_DNA"/>
</dbReference>
<evidence type="ECO:0000256" key="1">
    <source>
        <dbReference type="ARBA" id="ARBA00022723"/>
    </source>
</evidence>
<keyword evidence="9" id="KW-1185">Reference proteome</keyword>
<evidence type="ECO:0000256" key="5">
    <source>
        <dbReference type="PROSITE-ProRule" id="PRU00042"/>
    </source>
</evidence>
<dbReference type="PROSITE" id="PS00028">
    <property type="entry name" value="ZINC_FINGER_C2H2_1"/>
    <property type="match status" value="3"/>
</dbReference>
<feature type="domain" description="C2H2-type" evidence="7">
    <location>
        <begin position="148"/>
        <end position="175"/>
    </location>
</feature>
<keyword evidence="1" id="KW-0479">Metal-binding</keyword>
<evidence type="ECO:0000259" key="7">
    <source>
        <dbReference type="PROSITE" id="PS50157"/>
    </source>
</evidence>
<dbReference type="Gene3D" id="3.30.160.60">
    <property type="entry name" value="Classic Zinc Finger"/>
    <property type="match status" value="2"/>
</dbReference>
<feature type="domain" description="C2H2-type" evidence="7">
    <location>
        <begin position="120"/>
        <end position="147"/>
    </location>
</feature>
<evidence type="ECO:0000256" key="4">
    <source>
        <dbReference type="ARBA" id="ARBA00022833"/>
    </source>
</evidence>
<dbReference type="PANTHER" id="PTHR23234">
    <property type="entry name" value="ZNF44 PROTEIN"/>
    <property type="match status" value="1"/>
</dbReference>
<dbReference type="InterPro" id="IPR013087">
    <property type="entry name" value="Znf_C2H2_type"/>
</dbReference>
<evidence type="ECO:0000313" key="9">
    <source>
        <dbReference type="Proteomes" id="UP001162483"/>
    </source>
</evidence>
<dbReference type="PROSITE" id="PS50157">
    <property type="entry name" value="ZINC_FINGER_C2H2_2"/>
    <property type="match status" value="3"/>
</dbReference>
<dbReference type="Pfam" id="PF00096">
    <property type="entry name" value="zf-C2H2"/>
    <property type="match status" value="1"/>
</dbReference>
<sequence length="207" mass="23201">MENMSTPEDPISPKERLPHMQKSTSTSRTHYTSDFVTEELTEDDGIITVLIKEAPHSHEGQNATVLNSHSTTDHPSAIQPSSASLLSEIEVVYQNPPNSTIGDIANLTRYSRTHSKRKTIQCLVCGKCFLRTAHLVAHEVTHPEKCTVSCSKCGQVFPSTADLLAHKKTHRPETLFLCLECGRCYRCRGQLVLHQRRHLREKSLTST</sequence>
<feature type="compositionally biased region" description="Polar residues" evidence="6">
    <location>
        <begin position="21"/>
        <end position="30"/>
    </location>
</feature>
<feature type="region of interest" description="Disordered" evidence="6">
    <location>
        <begin position="1"/>
        <end position="30"/>
    </location>
</feature>
<evidence type="ECO:0000256" key="3">
    <source>
        <dbReference type="ARBA" id="ARBA00022771"/>
    </source>
</evidence>
<dbReference type="InterPro" id="IPR050758">
    <property type="entry name" value="Znf_C2H2-type"/>
</dbReference>
<gene>
    <name evidence="8" type="ORF">SPARVUS_LOCUS3564554</name>
</gene>
<reference evidence="8" key="1">
    <citation type="submission" date="2023-05" db="EMBL/GenBank/DDBJ databases">
        <authorList>
            <person name="Stuckert A."/>
        </authorList>
    </citation>
    <scope>NUCLEOTIDE SEQUENCE</scope>
</reference>
<keyword evidence="3 5" id="KW-0863">Zinc-finger</keyword>
<accession>A0ABN9BSN6</accession>
<protein>
    <recommendedName>
        <fullName evidence="7">C2H2-type domain-containing protein</fullName>
    </recommendedName>
</protein>